<dbReference type="Proteomes" id="UP001165960">
    <property type="component" value="Unassembled WGS sequence"/>
</dbReference>
<evidence type="ECO:0000313" key="2">
    <source>
        <dbReference type="Proteomes" id="UP001165960"/>
    </source>
</evidence>
<keyword evidence="2" id="KW-1185">Reference proteome</keyword>
<evidence type="ECO:0000313" key="1">
    <source>
        <dbReference type="EMBL" id="KAJ9048053.1"/>
    </source>
</evidence>
<sequence length="174" mass="19692">MSDRENNGEDELSLPKTTVHKLITEMLPSDIACSKETREILIECCVEFIHLLASEANDVCEKESKKTIAAEHVISALQSLGFDEYIPHIQAVFHDHKNTMKIRDRKSSRLENSGLTEEELLKSQEELFAKARQRYQTQSSSTAPGLESPPLTSNASFTPFSFPHLHLSLLFYLD</sequence>
<proteinExistence type="predicted"/>
<reference evidence="1" key="1">
    <citation type="submission" date="2022-04" db="EMBL/GenBank/DDBJ databases">
        <title>Genome of the entomopathogenic fungus Entomophthora muscae.</title>
        <authorList>
            <person name="Elya C."/>
            <person name="Lovett B.R."/>
            <person name="Lee E."/>
            <person name="Macias A.M."/>
            <person name="Hajek A.E."/>
            <person name="De Bivort B.L."/>
            <person name="Kasson M.T."/>
            <person name="De Fine Licht H.H."/>
            <person name="Stajich J.E."/>
        </authorList>
    </citation>
    <scope>NUCLEOTIDE SEQUENCE</scope>
    <source>
        <strain evidence="1">Berkeley</strain>
    </source>
</reference>
<protein>
    <submittedName>
        <fullName evidence="1">Negative cofactor 2 transcription regulator complex subunit ncb2</fullName>
    </submittedName>
</protein>
<organism evidence="1 2">
    <name type="scientific">Entomophthora muscae</name>
    <dbReference type="NCBI Taxonomy" id="34485"/>
    <lineage>
        <taxon>Eukaryota</taxon>
        <taxon>Fungi</taxon>
        <taxon>Fungi incertae sedis</taxon>
        <taxon>Zoopagomycota</taxon>
        <taxon>Entomophthoromycotina</taxon>
        <taxon>Entomophthoromycetes</taxon>
        <taxon>Entomophthorales</taxon>
        <taxon>Entomophthoraceae</taxon>
        <taxon>Entomophthora</taxon>
    </lineage>
</organism>
<name>A0ACC2RDE4_9FUNG</name>
<accession>A0ACC2RDE4</accession>
<gene>
    <name evidence="1" type="primary">NCB2_3</name>
    <name evidence="1" type="ORF">DSO57_1038841</name>
</gene>
<comment type="caution">
    <text evidence="1">The sequence shown here is derived from an EMBL/GenBank/DDBJ whole genome shotgun (WGS) entry which is preliminary data.</text>
</comment>
<dbReference type="EMBL" id="QTSX02007637">
    <property type="protein sequence ID" value="KAJ9048053.1"/>
    <property type="molecule type" value="Genomic_DNA"/>
</dbReference>